<name>A0A326U8D3_THEHA</name>
<evidence type="ECO:0000313" key="2">
    <source>
        <dbReference type="Proteomes" id="UP000248806"/>
    </source>
</evidence>
<dbReference type="Pfam" id="PF10025">
    <property type="entry name" value="DUF2267"/>
    <property type="match status" value="1"/>
</dbReference>
<dbReference type="InterPro" id="IPR038282">
    <property type="entry name" value="DUF2267_sf"/>
</dbReference>
<organism evidence="1 2">
    <name type="scientific">Thermosporothrix hazakensis</name>
    <dbReference type="NCBI Taxonomy" id="644383"/>
    <lineage>
        <taxon>Bacteria</taxon>
        <taxon>Bacillati</taxon>
        <taxon>Chloroflexota</taxon>
        <taxon>Ktedonobacteria</taxon>
        <taxon>Ktedonobacterales</taxon>
        <taxon>Thermosporotrichaceae</taxon>
        <taxon>Thermosporothrix</taxon>
    </lineage>
</organism>
<dbReference type="RefSeq" id="WP_170142571.1">
    <property type="nucleotide sequence ID" value="NZ_BIFX01000001.1"/>
</dbReference>
<dbReference type="AlphaFoldDB" id="A0A326U8D3"/>
<dbReference type="InterPro" id="IPR018727">
    <property type="entry name" value="DUF2267"/>
</dbReference>
<comment type="caution">
    <text evidence="1">The sequence shown here is derived from an EMBL/GenBank/DDBJ whole genome shotgun (WGS) entry which is preliminary data.</text>
</comment>
<proteinExistence type="predicted"/>
<reference evidence="1 2" key="1">
    <citation type="submission" date="2018-06" db="EMBL/GenBank/DDBJ databases">
        <title>Genomic Encyclopedia of Archaeal and Bacterial Type Strains, Phase II (KMG-II): from individual species to whole genera.</title>
        <authorList>
            <person name="Goeker M."/>
        </authorList>
    </citation>
    <scope>NUCLEOTIDE SEQUENCE [LARGE SCALE GENOMIC DNA]</scope>
    <source>
        <strain evidence="1 2">ATCC BAA-1881</strain>
    </source>
</reference>
<protein>
    <submittedName>
        <fullName evidence="1">Uncharacterized protein (DUF2267 family)</fullName>
    </submittedName>
</protein>
<gene>
    <name evidence="1" type="ORF">EI42_02476</name>
</gene>
<keyword evidence="2" id="KW-1185">Reference proteome</keyword>
<dbReference type="Gene3D" id="1.10.490.110">
    <property type="entry name" value="Uncharacterized conserved protein DUF2267"/>
    <property type="match status" value="1"/>
</dbReference>
<accession>A0A326U8D3</accession>
<dbReference type="EMBL" id="QKUF01000007">
    <property type="protein sequence ID" value="PZW30505.1"/>
    <property type="molecule type" value="Genomic_DNA"/>
</dbReference>
<evidence type="ECO:0000313" key="1">
    <source>
        <dbReference type="EMBL" id="PZW30505.1"/>
    </source>
</evidence>
<dbReference type="Proteomes" id="UP000248806">
    <property type="component" value="Unassembled WGS sequence"/>
</dbReference>
<sequence>MKADEIISKVMKRAEIGSRVEAKNAIQATVETLSEHLTAEECQNLSAQLPPEIADSMRSSRPGGEAERFSLDEFFQRVSQREDVGLQEATRHTRVVCAVLAEAITIGQLDHLKAQLPNDIARLFDVQNEGEIPEL</sequence>